<protein>
    <submittedName>
        <fullName evidence="3">DUF4247 domain-containing protein</fullName>
    </submittedName>
</protein>
<feature type="region of interest" description="Disordered" evidence="1">
    <location>
        <begin position="153"/>
        <end position="226"/>
    </location>
</feature>
<feature type="signal peptide" evidence="2">
    <location>
        <begin position="1"/>
        <end position="24"/>
    </location>
</feature>
<dbReference type="RefSeq" id="WP_270880064.1">
    <property type="nucleotide sequence ID" value="NZ_JAQFVF010000027.1"/>
</dbReference>
<dbReference type="Proteomes" id="UP001596044">
    <property type="component" value="Unassembled WGS sequence"/>
</dbReference>
<dbReference type="EMBL" id="JBHSMJ010000040">
    <property type="protein sequence ID" value="MFC5451725.1"/>
    <property type="molecule type" value="Genomic_DNA"/>
</dbReference>
<proteinExistence type="predicted"/>
<dbReference type="Pfam" id="PF14042">
    <property type="entry name" value="DUF4247"/>
    <property type="match status" value="1"/>
</dbReference>
<sequence>MKRWTPWLAFLLILSLLTACGADAASYIKNQYPLVSVDGNGSNLSKVYSVEGKNVPTVATELAAQEPPKEKSKDSEDQMFLLYDDKVINIQKDPKENSNTLVQIDSIQYARSHYDSSFLQGFLTASLLQSIFGGSWFNNRTNYDYRGYTRTPAYSSGSGTATAPPAKDKAPTTSNRTGNFNSGTGTPNTGSSSTTRRNDGSTPSKVTKPSGSKPSTSTRSGSFKRR</sequence>
<organism evidence="3 4">
    <name type="scientific">Paenibacillus aestuarii</name>
    <dbReference type="NCBI Taxonomy" id="516965"/>
    <lineage>
        <taxon>Bacteria</taxon>
        <taxon>Bacillati</taxon>
        <taxon>Bacillota</taxon>
        <taxon>Bacilli</taxon>
        <taxon>Bacillales</taxon>
        <taxon>Paenibacillaceae</taxon>
        <taxon>Paenibacillus</taxon>
    </lineage>
</organism>
<reference evidence="4" key="1">
    <citation type="journal article" date="2019" name="Int. J. Syst. Evol. Microbiol.">
        <title>The Global Catalogue of Microorganisms (GCM) 10K type strain sequencing project: providing services to taxonomists for standard genome sequencing and annotation.</title>
        <authorList>
            <consortium name="The Broad Institute Genomics Platform"/>
            <consortium name="The Broad Institute Genome Sequencing Center for Infectious Disease"/>
            <person name="Wu L."/>
            <person name="Ma J."/>
        </authorList>
    </citation>
    <scope>NUCLEOTIDE SEQUENCE [LARGE SCALE GENOMIC DNA]</scope>
    <source>
        <strain evidence="4">KACC 11904</strain>
    </source>
</reference>
<dbReference type="InterPro" id="IPR025341">
    <property type="entry name" value="DUF4247"/>
</dbReference>
<accession>A0ABW0KEA2</accession>
<evidence type="ECO:0000256" key="2">
    <source>
        <dbReference type="SAM" id="SignalP"/>
    </source>
</evidence>
<keyword evidence="2" id="KW-0732">Signal</keyword>
<evidence type="ECO:0000313" key="4">
    <source>
        <dbReference type="Proteomes" id="UP001596044"/>
    </source>
</evidence>
<evidence type="ECO:0000256" key="1">
    <source>
        <dbReference type="SAM" id="MobiDB-lite"/>
    </source>
</evidence>
<feature type="chain" id="PRO_5046871655" evidence="2">
    <location>
        <begin position="25"/>
        <end position="226"/>
    </location>
</feature>
<dbReference type="PROSITE" id="PS51257">
    <property type="entry name" value="PROKAR_LIPOPROTEIN"/>
    <property type="match status" value="1"/>
</dbReference>
<evidence type="ECO:0000313" key="3">
    <source>
        <dbReference type="EMBL" id="MFC5451725.1"/>
    </source>
</evidence>
<name>A0ABW0KEA2_9BACL</name>
<gene>
    <name evidence="3" type="ORF">ACFPOG_26345</name>
</gene>
<feature type="compositionally biased region" description="Low complexity" evidence="1">
    <location>
        <begin position="160"/>
        <end position="226"/>
    </location>
</feature>
<keyword evidence="4" id="KW-1185">Reference proteome</keyword>
<comment type="caution">
    <text evidence="3">The sequence shown here is derived from an EMBL/GenBank/DDBJ whole genome shotgun (WGS) entry which is preliminary data.</text>
</comment>